<comment type="cofactor">
    <cofactor evidence="7">
        <name>Fe cation</name>
        <dbReference type="ChEBI" id="CHEBI:24875"/>
    </cofactor>
    <text evidence="7">Binds 1 Fe cation per subunit.</text>
</comment>
<reference evidence="8" key="1">
    <citation type="submission" date="2020-01" db="EMBL/GenBank/DDBJ databases">
        <authorList>
            <consortium name="DOE Joint Genome Institute"/>
            <person name="Haridas S."/>
            <person name="Albert R."/>
            <person name="Binder M."/>
            <person name="Bloem J."/>
            <person name="Labutti K."/>
            <person name="Salamov A."/>
            <person name="Andreopoulos B."/>
            <person name="Baker S.E."/>
            <person name="Barry K."/>
            <person name="Bills G."/>
            <person name="Bluhm B.H."/>
            <person name="Cannon C."/>
            <person name="Castanera R."/>
            <person name="Culley D.E."/>
            <person name="Daum C."/>
            <person name="Ezra D."/>
            <person name="Gonzalez J.B."/>
            <person name="Henrissat B."/>
            <person name="Kuo A."/>
            <person name="Liang C."/>
            <person name="Lipzen A."/>
            <person name="Lutzoni F."/>
            <person name="Magnuson J."/>
            <person name="Mondo S."/>
            <person name="Nolan M."/>
            <person name="Ohm R."/>
            <person name="Pangilinan J."/>
            <person name="Park H.-J."/>
            <person name="Ramirez L."/>
            <person name="Alfaro M."/>
            <person name="Sun H."/>
            <person name="Tritt A."/>
            <person name="Yoshinaga Y."/>
            <person name="Zwiers L.-H."/>
            <person name="Turgeon B.G."/>
            <person name="Goodwin S.B."/>
            <person name="Spatafora J.W."/>
            <person name="Crous P.W."/>
            <person name="Grigoriev I.V."/>
        </authorList>
    </citation>
    <scope>NUCLEOTIDE SEQUENCE</scope>
    <source>
        <strain evidence="8">IPT5</strain>
    </source>
</reference>
<sequence>MPGRTTDQDGFQLLVQALSDKLGPSRGIDSDDIDPSDLQKLMEDYVSNESEWERYFFPSQHVPYTRNLVDKGNGKSNLLILVWGPNKESAVHE</sequence>
<dbReference type="OrthoDB" id="543511at2759"/>
<gene>
    <name evidence="8" type="ORF">T440DRAFT_266435</name>
</gene>
<keyword evidence="6 7" id="KW-0408">Iron</keyword>
<dbReference type="EMBL" id="MU006293">
    <property type="protein sequence ID" value="KAF2854040.1"/>
    <property type="molecule type" value="Genomic_DNA"/>
</dbReference>
<dbReference type="GO" id="GO:0019448">
    <property type="term" value="P:L-cysteine catabolic process"/>
    <property type="evidence" value="ECO:0007669"/>
    <property type="project" value="TreeGrafter"/>
</dbReference>
<keyword evidence="5 7" id="KW-0560">Oxidoreductase</keyword>
<keyword evidence="4 7" id="KW-0223">Dioxygenase</keyword>
<dbReference type="EC" id="1.13.11.20" evidence="2 7"/>
<name>A0A6A7BF50_9PLEO</name>
<dbReference type="Pfam" id="PF05995">
    <property type="entry name" value="CDO_I"/>
    <property type="match status" value="1"/>
</dbReference>
<keyword evidence="9" id="KW-1185">Reference proteome</keyword>
<evidence type="ECO:0000256" key="4">
    <source>
        <dbReference type="ARBA" id="ARBA00022964"/>
    </source>
</evidence>
<evidence type="ECO:0000256" key="7">
    <source>
        <dbReference type="RuleBase" id="RU366010"/>
    </source>
</evidence>
<proteinExistence type="inferred from homology"/>
<evidence type="ECO:0000256" key="3">
    <source>
        <dbReference type="ARBA" id="ARBA00022723"/>
    </source>
</evidence>
<dbReference type="PANTHER" id="PTHR12918">
    <property type="entry name" value="CYSTEINE DIOXYGENASE"/>
    <property type="match status" value="1"/>
</dbReference>
<dbReference type="Proteomes" id="UP000799423">
    <property type="component" value="Unassembled WGS sequence"/>
</dbReference>
<evidence type="ECO:0000256" key="5">
    <source>
        <dbReference type="ARBA" id="ARBA00023002"/>
    </source>
</evidence>
<dbReference type="SUPFAM" id="SSF51182">
    <property type="entry name" value="RmlC-like cupins"/>
    <property type="match status" value="1"/>
</dbReference>
<dbReference type="GO" id="GO:0017172">
    <property type="term" value="F:cysteine dioxygenase activity"/>
    <property type="evidence" value="ECO:0007669"/>
    <property type="project" value="UniProtKB-UniRule"/>
</dbReference>
<evidence type="ECO:0000256" key="1">
    <source>
        <dbReference type="ARBA" id="ARBA00006622"/>
    </source>
</evidence>
<dbReference type="PANTHER" id="PTHR12918:SF1">
    <property type="entry name" value="CYSTEINE DIOXYGENASE TYPE 1"/>
    <property type="match status" value="1"/>
</dbReference>
<organism evidence="8 9">
    <name type="scientific">Plenodomus tracheiphilus IPT5</name>
    <dbReference type="NCBI Taxonomy" id="1408161"/>
    <lineage>
        <taxon>Eukaryota</taxon>
        <taxon>Fungi</taxon>
        <taxon>Dikarya</taxon>
        <taxon>Ascomycota</taxon>
        <taxon>Pezizomycotina</taxon>
        <taxon>Dothideomycetes</taxon>
        <taxon>Pleosporomycetidae</taxon>
        <taxon>Pleosporales</taxon>
        <taxon>Pleosporineae</taxon>
        <taxon>Leptosphaeriaceae</taxon>
        <taxon>Plenodomus</taxon>
    </lineage>
</organism>
<dbReference type="InterPro" id="IPR011051">
    <property type="entry name" value="RmlC_Cupin_sf"/>
</dbReference>
<accession>A0A6A7BF50</accession>
<evidence type="ECO:0000313" key="9">
    <source>
        <dbReference type="Proteomes" id="UP000799423"/>
    </source>
</evidence>
<keyword evidence="3 7" id="KW-0479">Metal-binding</keyword>
<evidence type="ECO:0000256" key="6">
    <source>
        <dbReference type="ARBA" id="ARBA00023004"/>
    </source>
</evidence>
<comment type="similarity">
    <text evidence="1 7">Belongs to the cysteine dioxygenase family.</text>
</comment>
<evidence type="ECO:0000313" key="8">
    <source>
        <dbReference type="EMBL" id="KAF2854040.1"/>
    </source>
</evidence>
<dbReference type="Gene3D" id="2.60.120.10">
    <property type="entry name" value="Jelly Rolls"/>
    <property type="match status" value="1"/>
</dbReference>
<dbReference type="AlphaFoldDB" id="A0A6A7BF50"/>
<dbReference type="InterPro" id="IPR010300">
    <property type="entry name" value="CDO_1"/>
</dbReference>
<comment type="catalytic activity">
    <reaction evidence="7">
        <text>L-cysteine + O2 = 3-sulfino-L-alanine + H(+)</text>
        <dbReference type="Rhea" id="RHEA:20441"/>
        <dbReference type="ChEBI" id="CHEBI:15378"/>
        <dbReference type="ChEBI" id="CHEBI:15379"/>
        <dbReference type="ChEBI" id="CHEBI:35235"/>
        <dbReference type="ChEBI" id="CHEBI:61085"/>
        <dbReference type="EC" id="1.13.11.20"/>
    </reaction>
</comment>
<protein>
    <recommendedName>
        <fullName evidence="2 7">Cysteine dioxygenase</fullName>
        <ecNumber evidence="2 7">1.13.11.20</ecNumber>
    </recommendedName>
</protein>
<evidence type="ECO:0000256" key="2">
    <source>
        <dbReference type="ARBA" id="ARBA00013133"/>
    </source>
</evidence>
<dbReference type="GO" id="GO:0008198">
    <property type="term" value="F:ferrous iron binding"/>
    <property type="evidence" value="ECO:0007669"/>
    <property type="project" value="TreeGrafter"/>
</dbReference>
<dbReference type="InterPro" id="IPR014710">
    <property type="entry name" value="RmlC-like_jellyroll"/>
</dbReference>